<dbReference type="OrthoDB" id="10009096at2759"/>
<protein>
    <submittedName>
        <fullName evidence="1">Uncharacterized protein</fullName>
    </submittedName>
</protein>
<proteinExistence type="predicted"/>
<sequence>MRSQVNNEFDLYTILSEMQTQPKPCRAQPKRHTITHQKVLTASLLDSHYTDGHSSWCSLESKIDLYRSKTSCIGSCRNDLGPGEPVFFDFEPFSTRLKLMCKLIIIIQGAVYERSGPPKLVQDRSVQFPEPSENIKMKSNSMEDLLEEVKLPYLPESKKVVFNSRLKRSNSRLAEKRLRNKSLTSNCLSDDESTTSSYVEESLTIRYYDTEHYFKFRLSGSNRDYTSLPYYQYGSKPAFFSHKSTDTADQRIRNKSTSTDDLITETAMDYFSKRQLMSSQSLFEKEAFLKKSKFDKSKSHYIPIDIGPSLARIESDPDSDIYDNRRENDLEKYEKFSSRVMKSDKDEGVDRILEALDESFIERLRAGPKKSTEWSMFRKKGNDLFEKLSDYDLDSTSKMTRMTTITTKTSSTTSSTEVTKIISTK</sequence>
<accession>A0A3M7QFI2</accession>
<dbReference type="AlphaFoldDB" id="A0A3M7QFI2"/>
<dbReference type="EMBL" id="REGN01006265">
    <property type="protein sequence ID" value="RNA10196.1"/>
    <property type="molecule type" value="Genomic_DNA"/>
</dbReference>
<evidence type="ECO:0000313" key="2">
    <source>
        <dbReference type="Proteomes" id="UP000276133"/>
    </source>
</evidence>
<dbReference type="Proteomes" id="UP000276133">
    <property type="component" value="Unassembled WGS sequence"/>
</dbReference>
<organism evidence="1 2">
    <name type="scientific">Brachionus plicatilis</name>
    <name type="common">Marine rotifer</name>
    <name type="synonym">Brachionus muelleri</name>
    <dbReference type="NCBI Taxonomy" id="10195"/>
    <lineage>
        <taxon>Eukaryota</taxon>
        <taxon>Metazoa</taxon>
        <taxon>Spiralia</taxon>
        <taxon>Gnathifera</taxon>
        <taxon>Rotifera</taxon>
        <taxon>Eurotatoria</taxon>
        <taxon>Monogononta</taxon>
        <taxon>Pseudotrocha</taxon>
        <taxon>Ploima</taxon>
        <taxon>Brachionidae</taxon>
        <taxon>Brachionus</taxon>
    </lineage>
</organism>
<comment type="caution">
    <text evidence="1">The sequence shown here is derived from an EMBL/GenBank/DDBJ whole genome shotgun (WGS) entry which is preliminary data.</text>
</comment>
<name>A0A3M7QFI2_BRAPC</name>
<gene>
    <name evidence="1" type="ORF">BpHYR1_012873</name>
</gene>
<reference evidence="1 2" key="1">
    <citation type="journal article" date="2018" name="Sci. Rep.">
        <title>Genomic signatures of local adaptation to the degree of environmental predictability in rotifers.</title>
        <authorList>
            <person name="Franch-Gras L."/>
            <person name="Hahn C."/>
            <person name="Garcia-Roger E.M."/>
            <person name="Carmona M.J."/>
            <person name="Serra M."/>
            <person name="Gomez A."/>
        </authorList>
    </citation>
    <scope>NUCLEOTIDE SEQUENCE [LARGE SCALE GENOMIC DNA]</scope>
    <source>
        <strain evidence="1">HYR1</strain>
    </source>
</reference>
<keyword evidence="2" id="KW-1185">Reference proteome</keyword>
<evidence type="ECO:0000313" key="1">
    <source>
        <dbReference type="EMBL" id="RNA10196.1"/>
    </source>
</evidence>